<dbReference type="CDD" id="cd07377">
    <property type="entry name" value="WHTH_GntR"/>
    <property type="match status" value="1"/>
</dbReference>
<evidence type="ECO:0000256" key="2">
    <source>
        <dbReference type="ARBA" id="ARBA00023125"/>
    </source>
</evidence>
<dbReference type="InterPro" id="IPR000524">
    <property type="entry name" value="Tscrpt_reg_HTH_GntR"/>
</dbReference>
<name>H1S367_9BURK</name>
<evidence type="ECO:0000256" key="1">
    <source>
        <dbReference type="ARBA" id="ARBA00023015"/>
    </source>
</evidence>
<accession>H1S367</accession>
<dbReference type="SMART" id="SM00345">
    <property type="entry name" value="HTH_GNTR"/>
    <property type="match status" value="1"/>
</dbReference>
<dbReference type="Proteomes" id="UP000005808">
    <property type="component" value="Unassembled WGS sequence"/>
</dbReference>
<organism evidence="5 6">
    <name type="scientific">Cupriavidus basilensis OR16</name>
    <dbReference type="NCBI Taxonomy" id="1127483"/>
    <lineage>
        <taxon>Bacteria</taxon>
        <taxon>Pseudomonadati</taxon>
        <taxon>Pseudomonadota</taxon>
        <taxon>Betaproteobacteria</taxon>
        <taxon>Burkholderiales</taxon>
        <taxon>Burkholderiaceae</taxon>
        <taxon>Cupriavidus</taxon>
    </lineage>
</organism>
<dbReference type="AlphaFoldDB" id="H1S367"/>
<dbReference type="SUPFAM" id="SSF64288">
    <property type="entry name" value="Chorismate lyase-like"/>
    <property type="match status" value="1"/>
</dbReference>
<dbReference type="InterPro" id="IPR050679">
    <property type="entry name" value="Bact_HTH_transcr_reg"/>
</dbReference>
<dbReference type="PRINTS" id="PR00035">
    <property type="entry name" value="HTHGNTR"/>
</dbReference>
<dbReference type="EMBL" id="AHJE01000023">
    <property type="protein sequence ID" value="EHP43075.1"/>
    <property type="molecule type" value="Genomic_DNA"/>
</dbReference>
<comment type="caution">
    <text evidence="5">The sequence shown here is derived from an EMBL/GenBank/DDBJ whole genome shotgun (WGS) entry which is preliminary data.</text>
</comment>
<evidence type="ECO:0000313" key="5">
    <source>
        <dbReference type="EMBL" id="EHP43075.1"/>
    </source>
</evidence>
<dbReference type="PANTHER" id="PTHR44846">
    <property type="entry name" value="MANNOSYL-D-GLYCERATE TRANSPORT/METABOLISM SYSTEM REPRESSOR MNGR-RELATED"/>
    <property type="match status" value="1"/>
</dbReference>
<dbReference type="Gene3D" id="3.40.1410.10">
    <property type="entry name" value="Chorismate lyase-like"/>
    <property type="match status" value="1"/>
</dbReference>
<dbReference type="PROSITE" id="PS50949">
    <property type="entry name" value="HTH_GNTR"/>
    <property type="match status" value="1"/>
</dbReference>
<evidence type="ECO:0000313" key="6">
    <source>
        <dbReference type="Proteomes" id="UP000005808"/>
    </source>
</evidence>
<evidence type="ECO:0000256" key="3">
    <source>
        <dbReference type="ARBA" id="ARBA00023163"/>
    </source>
</evidence>
<gene>
    <name evidence="5" type="ORF">OR16_10918</name>
</gene>
<dbReference type="InterPro" id="IPR011663">
    <property type="entry name" value="UTRA"/>
</dbReference>
<sequence>MSAAMRTATVTVTAAAAAAAPDGEAHALPEDGTGGVARYRQLASVLRHRIVSGEWPLGHQLPTVERLAQTYGIARVTVRQAFAVLAEEGLVSSQRGRGTHVTGQPPGPSEDMRSVINNELVGASELEIRILEKRRDVSLPPGLPTRGEPLERYVLLRKLHLHDGEPFCLIELYVAESVFSQFPRGSEKHRKIARLLREAVGERLGIMHQTMTVEPADYALARELAYGFAAPIAKIVRTTLDIDGKVLTAGCFWYRGDRFILDVALPAHLTERYPALAVPDSRA</sequence>
<keyword evidence="2" id="KW-0238">DNA-binding</keyword>
<dbReference type="InterPro" id="IPR028978">
    <property type="entry name" value="Chorismate_lyase_/UTRA_dom_sf"/>
</dbReference>
<dbReference type="GO" id="GO:0003700">
    <property type="term" value="F:DNA-binding transcription factor activity"/>
    <property type="evidence" value="ECO:0007669"/>
    <property type="project" value="InterPro"/>
</dbReference>
<dbReference type="SUPFAM" id="SSF46785">
    <property type="entry name" value="Winged helix' DNA-binding domain"/>
    <property type="match status" value="1"/>
</dbReference>
<dbReference type="GO" id="GO:0045892">
    <property type="term" value="P:negative regulation of DNA-templated transcription"/>
    <property type="evidence" value="ECO:0007669"/>
    <property type="project" value="TreeGrafter"/>
</dbReference>
<dbReference type="Gene3D" id="1.10.10.10">
    <property type="entry name" value="Winged helix-like DNA-binding domain superfamily/Winged helix DNA-binding domain"/>
    <property type="match status" value="1"/>
</dbReference>
<feature type="domain" description="HTH gntR-type" evidence="4">
    <location>
        <begin position="36"/>
        <end position="104"/>
    </location>
</feature>
<protein>
    <submittedName>
        <fullName evidence="5">GntR family transcriptional regulator</fullName>
    </submittedName>
</protein>
<dbReference type="PATRIC" id="fig|1127483.3.peg.2186"/>
<dbReference type="SMART" id="SM00866">
    <property type="entry name" value="UTRA"/>
    <property type="match status" value="1"/>
</dbReference>
<keyword evidence="1" id="KW-0805">Transcription regulation</keyword>
<dbReference type="Pfam" id="PF00392">
    <property type="entry name" value="GntR"/>
    <property type="match status" value="1"/>
</dbReference>
<dbReference type="PANTHER" id="PTHR44846:SF17">
    <property type="entry name" value="GNTR-FAMILY TRANSCRIPTIONAL REGULATOR"/>
    <property type="match status" value="1"/>
</dbReference>
<dbReference type="InterPro" id="IPR036390">
    <property type="entry name" value="WH_DNA-bd_sf"/>
</dbReference>
<evidence type="ECO:0000259" key="4">
    <source>
        <dbReference type="PROSITE" id="PS50949"/>
    </source>
</evidence>
<dbReference type="InterPro" id="IPR036388">
    <property type="entry name" value="WH-like_DNA-bd_sf"/>
</dbReference>
<proteinExistence type="predicted"/>
<keyword evidence="3" id="KW-0804">Transcription</keyword>
<dbReference type="GO" id="GO:0003677">
    <property type="term" value="F:DNA binding"/>
    <property type="evidence" value="ECO:0007669"/>
    <property type="project" value="UniProtKB-KW"/>
</dbReference>
<dbReference type="Pfam" id="PF07702">
    <property type="entry name" value="UTRA"/>
    <property type="match status" value="1"/>
</dbReference>
<reference evidence="5 6" key="1">
    <citation type="journal article" date="2012" name="J. Bacteriol.">
        <title>De Novo Genome Project of Cupriavidus basilensis OR16.</title>
        <authorList>
            <person name="Cserhati M."/>
            <person name="Kriszt B."/>
            <person name="Szoboszlay S."/>
            <person name="Toth A."/>
            <person name="Szabo I."/>
            <person name="Tancsics A."/>
            <person name="Nagy I."/>
            <person name="Horvath B."/>
            <person name="Nagy I."/>
            <person name="Kukolya J."/>
        </authorList>
    </citation>
    <scope>NUCLEOTIDE SEQUENCE [LARGE SCALE GENOMIC DNA]</scope>
    <source>
        <strain evidence="5 6">OR16</strain>
    </source>
</reference>